<dbReference type="InterPro" id="IPR036047">
    <property type="entry name" value="F-box-like_dom_sf"/>
</dbReference>
<dbReference type="AlphaFoldDB" id="J0WPR2"/>
<proteinExistence type="predicted"/>
<dbReference type="KEGG" id="adl:AURDEDRAFT_176522"/>
<accession>J0WPR2</accession>
<dbReference type="Pfam" id="PF00646">
    <property type="entry name" value="F-box"/>
    <property type="match status" value="1"/>
</dbReference>
<name>J0WPR2_AURST</name>
<dbReference type="InParanoid" id="J0WPR2"/>
<dbReference type="Gene3D" id="1.20.1280.50">
    <property type="match status" value="1"/>
</dbReference>
<evidence type="ECO:0000313" key="3">
    <source>
        <dbReference type="Proteomes" id="UP000006514"/>
    </source>
</evidence>
<dbReference type="CDD" id="cd09917">
    <property type="entry name" value="F-box_SF"/>
    <property type="match status" value="1"/>
</dbReference>
<dbReference type="SUPFAM" id="SSF52047">
    <property type="entry name" value="RNI-like"/>
    <property type="match status" value="1"/>
</dbReference>
<evidence type="ECO:0000313" key="2">
    <source>
        <dbReference type="EMBL" id="EJD34429.1"/>
    </source>
</evidence>
<dbReference type="PROSITE" id="PS50181">
    <property type="entry name" value="FBOX"/>
    <property type="match status" value="1"/>
</dbReference>
<protein>
    <recommendedName>
        <fullName evidence="1">F-box domain-containing protein</fullName>
    </recommendedName>
</protein>
<keyword evidence="3" id="KW-1185">Reference proteome</keyword>
<dbReference type="InterPro" id="IPR001810">
    <property type="entry name" value="F-box_dom"/>
</dbReference>
<dbReference type="InterPro" id="IPR032675">
    <property type="entry name" value="LRR_dom_sf"/>
</dbReference>
<feature type="domain" description="F-box" evidence="1">
    <location>
        <begin position="10"/>
        <end position="46"/>
    </location>
</feature>
<sequence>MLKPVARTYPIEIHALPLELLAVVMEHVQDVDIRSAVLVCKSWYSVCYRARKRSFCFAFRLDGDPESGDLSPPYSDALDFWNSDSSLSVGYAARLFRTAVVRMDIRDELPSVDPIRGRLASLDFFHLGDVILPVLSGFPCLRHLSLHGVFMTHNFLVALAGVDLRRLTLTHCGLSDSSRLSACEDVRRRDSWLSAIDLAPRLEALCVVGEIDVPDYSLQLLRLPLLRVAVIAARSSNAPTLLRWLIQATGHLERLYLLSSGYECMGIPSLRAWATSLRVLAITGARDATQDVFARWARELPMLRHLSYYGSCEVDPATLAVWLQPLTGVTLFRTDVISRDDWPRSAEKILRECRSLEKIAFATMGKADEFLELPTDRPVEDQVWSCVVYA</sequence>
<dbReference type="EMBL" id="JH687949">
    <property type="protein sequence ID" value="EJD34429.1"/>
    <property type="molecule type" value="Genomic_DNA"/>
</dbReference>
<dbReference type="SUPFAM" id="SSF81383">
    <property type="entry name" value="F-box domain"/>
    <property type="match status" value="1"/>
</dbReference>
<organism evidence="2 3">
    <name type="scientific">Auricularia subglabra (strain TFB-10046 / SS5)</name>
    <name type="common">White-rot fungus</name>
    <name type="synonym">Auricularia delicata (strain TFB10046)</name>
    <dbReference type="NCBI Taxonomy" id="717982"/>
    <lineage>
        <taxon>Eukaryota</taxon>
        <taxon>Fungi</taxon>
        <taxon>Dikarya</taxon>
        <taxon>Basidiomycota</taxon>
        <taxon>Agaricomycotina</taxon>
        <taxon>Agaricomycetes</taxon>
        <taxon>Auriculariales</taxon>
        <taxon>Auriculariaceae</taxon>
        <taxon>Auricularia</taxon>
    </lineage>
</organism>
<evidence type="ECO:0000259" key="1">
    <source>
        <dbReference type="PROSITE" id="PS50181"/>
    </source>
</evidence>
<dbReference type="Gene3D" id="3.80.10.10">
    <property type="entry name" value="Ribonuclease Inhibitor"/>
    <property type="match status" value="1"/>
</dbReference>
<reference evidence="3" key="1">
    <citation type="journal article" date="2012" name="Science">
        <title>The Paleozoic origin of enzymatic lignin decomposition reconstructed from 31 fungal genomes.</title>
        <authorList>
            <person name="Floudas D."/>
            <person name="Binder M."/>
            <person name="Riley R."/>
            <person name="Barry K."/>
            <person name="Blanchette R.A."/>
            <person name="Henrissat B."/>
            <person name="Martinez A.T."/>
            <person name="Otillar R."/>
            <person name="Spatafora J.W."/>
            <person name="Yadav J.S."/>
            <person name="Aerts A."/>
            <person name="Benoit I."/>
            <person name="Boyd A."/>
            <person name="Carlson A."/>
            <person name="Copeland A."/>
            <person name="Coutinho P.M."/>
            <person name="de Vries R.P."/>
            <person name="Ferreira P."/>
            <person name="Findley K."/>
            <person name="Foster B."/>
            <person name="Gaskell J."/>
            <person name="Glotzer D."/>
            <person name="Gorecki P."/>
            <person name="Heitman J."/>
            <person name="Hesse C."/>
            <person name="Hori C."/>
            <person name="Igarashi K."/>
            <person name="Jurgens J.A."/>
            <person name="Kallen N."/>
            <person name="Kersten P."/>
            <person name="Kohler A."/>
            <person name="Kuees U."/>
            <person name="Kumar T.K.A."/>
            <person name="Kuo A."/>
            <person name="LaButti K."/>
            <person name="Larrondo L.F."/>
            <person name="Lindquist E."/>
            <person name="Ling A."/>
            <person name="Lombard V."/>
            <person name="Lucas S."/>
            <person name="Lundell T."/>
            <person name="Martin R."/>
            <person name="McLaughlin D.J."/>
            <person name="Morgenstern I."/>
            <person name="Morin E."/>
            <person name="Murat C."/>
            <person name="Nagy L.G."/>
            <person name="Nolan M."/>
            <person name="Ohm R.A."/>
            <person name="Patyshakuliyeva A."/>
            <person name="Rokas A."/>
            <person name="Ruiz-Duenas F.J."/>
            <person name="Sabat G."/>
            <person name="Salamov A."/>
            <person name="Samejima M."/>
            <person name="Schmutz J."/>
            <person name="Slot J.C."/>
            <person name="St John F."/>
            <person name="Stenlid J."/>
            <person name="Sun H."/>
            <person name="Sun S."/>
            <person name="Syed K."/>
            <person name="Tsang A."/>
            <person name="Wiebenga A."/>
            <person name="Young D."/>
            <person name="Pisabarro A."/>
            <person name="Eastwood D.C."/>
            <person name="Martin F."/>
            <person name="Cullen D."/>
            <person name="Grigoriev I.V."/>
            <person name="Hibbett D.S."/>
        </authorList>
    </citation>
    <scope>NUCLEOTIDE SEQUENCE [LARGE SCALE GENOMIC DNA]</scope>
    <source>
        <strain evidence="3">TFB10046</strain>
    </source>
</reference>
<gene>
    <name evidence="2" type="ORF">AURDEDRAFT_176522</name>
</gene>
<dbReference type="Proteomes" id="UP000006514">
    <property type="component" value="Unassembled WGS sequence"/>
</dbReference>